<dbReference type="SUPFAM" id="SSF55729">
    <property type="entry name" value="Acyl-CoA N-acyltransferases (Nat)"/>
    <property type="match status" value="1"/>
</dbReference>
<dbReference type="InterPro" id="IPR051646">
    <property type="entry name" value="NatB_acetyltransferase_subunit"/>
</dbReference>
<evidence type="ECO:0000256" key="1">
    <source>
        <dbReference type="ARBA" id="ARBA00022679"/>
    </source>
</evidence>
<keyword evidence="6" id="KW-1185">Reference proteome</keyword>
<gene>
    <name evidence="5" type="ORF">CYCCA115_LOCUS12617</name>
</gene>
<dbReference type="Gene3D" id="3.40.630.30">
    <property type="match status" value="1"/>
</dbReference>
<evidence type="ECO:0000313" key="6">
    <source>
        <dbReference type="Proteomes" id="UP001295423"/>
    </source>
</evidence>
<dbReference type="InterPro" id="IPR016181">
    <property type="entry name" value="Acyl_CoA_acyltransferase"/>
</dbReference>
<dbReference type="AlphaFoldDB" id="A0AAD2JH98"/>
<dbReference type="CDD" id="cd04301">
    <property type="entry name" value="NAT_SF"/>
    <property type="match status" value="1"/>
</dbReference>
<dbReference type="PANTHER" id="PTHR45910:SF1">
    <property type="entry name" value="N-ALPHA-ACETYLTRANSFERASE 20"/>
    <property type="match status" value="1"/>
</dbReference>
<name>A0AAD2JH98_9STRA</name>
<dbReference type="Proteomes" id="UP001295423">
    <property type="component" value="Unassembled WGS sequence"/>
</dbReference>
<accession>A0AAD2JH98</accession>
<dbReference type="GO" id="GO:0004596">
    <property type="term" value="F:protein-N-terminal amino-acid acetyltransferase activity"/>
    <property type="evidence" value="ECO:0007669"/>
    <property type="project" value="TreeGrafter"/>
</dbReference>
<evidence type="ECO:0000259" key="4">
    <source>
        <dbReference type="PROSITE" id="PS51186"/>
    </source>
</evidence>
<evidence type="ECO:0000256" key="2">
    <source>
        <dbReference type="ARBA" id="ARBA00023315"/>
    </source>
</evidence>
<sequence length="175" mass="20479">MTTIRQFKMDDLLKFNNINLDYLTETYYMSFYMSYMSQWPEAFTVAEAANGSLMGYNLGKAEGYGKLWHGHVSAVTVAPEYRRLGMAKTLMDDFEDLCTHTYNAYFVDLFVRKSNHLAQSMYNKFGFSTYRRVIGYYSGEMPEDALDMRKALPRDKNKESVIPLDHPIYPDELEW</sequence>
<dbReference type="GO" id="GO:0031416">
    <property type="term" value="C:NatB complex"/>
    <property type="evidence" value="ECO:0007669"/>
    <property type="project" value="TreeGrafter"/>
</dbReference>
<dbReference type="PANTHER" id="PTHR45910">
    <property type="entry name" value="N-ALPHA-ACETYLTRANSFERASE 20"/>
    <property type="match status" value="1"/>
</dbReference>
<evidence type="ECO:0000313" key="5">
    <source>
        <dbReference type="EMBL" id="CAJ1950514.1"/>
    </source>
</evidence>
<feature type="domain" description="N-acetyltransferase" evidence="4">
    <location>
        <begin position="2"/>
        <end position="153"/>
    </location>
</feature>
<evidence type="ECO:0000256" key="3">
    <source>
        <dbReference type="ARBA" id="ARBA00025786"/>
    </source>
</evidence>
<protein>
    <recommendedName>
        <fullName evidence="4">N-acetyltransferase domain-containing protein</fullName>
    </recommendedName>
</protein>
<proteinExistence type="inferred from homology"/>
<dbReference type="FunFam" id="3.40.630.30:FF:000034">
    <property type="entry name" value="N-alpha-acetyltransferase 20"/>
    <property type="match status" value="1"/>
</dbReference>
<reference evidence="5" key="1">
    <citation type="submission" date="2023-08" db="EMBL/GenBank/DDBJ databases">
        <authorList>
            <person name="Audoor S."/>
            <person name="Bilcke G."/>
        </authorList>
    </citation>
    <scope>NUCLEOTIDE SEQUENCE</scope>
</reference>
<dbReference type="EMBL" id="CAKOGP040001770">
    <property type="protein sequence ID" value="CAJ1950514.1"/>
    <property type="molecule type" value="Genomic_DNA"/>
</dbReference>
<comment type="similarity">
    <text evidence="3">Belongs to the acetyltransferase family. ARD1 subfamily.</text>
</comment>
<dbReference type="PROSITE" id="PS51186">
    <property type="entry name" value="GNAT"/>
    <property type="match status" value="1"/>
</dbReference>
<dbReference type="InterPro" id="IPR000182">
    <property type="entry name" value="GNAT_dom"/>
</dbReference>
<keyword evidence="2" id="KW-0012">Acyltransferase</keyword>
<keyword evidence="1" id="KW-0808">Transferase</keyword>
<comment type="caution">
    <text evidence="5">The sequence shown here is derived from an EMBL/GenBank/DDBJ whole genome shotgun (WGS) entry which is preliminary data.</text>
</comment>
<dbReference type="Pfam" id="PF00583">
    <property type="entry name" value="Acetyltransf_1"/>
    <property type="match status" value="1"/>
</dbReference>
<organism evidence="5 6">
    <name type="scientific">Cylindrotheca closterium</name>
    <dbReference type="NCBI Taxonomy" id="2856"/>
    <lineage>
        <taxon>Eukaryota</taxon>
        <taxon>Sar</taxon>
        <taxon>Stramenopiles</taxon>
        <taxon>Ochrophyta</taxon>
        <taxon>Bacillariophyta</taxon>
        <taxon>Bacillariophyceae</taxon>
        <taxon>Bacillariophycidae</taxon>
        <taxon>Bacillariales</taxon>
        <taxon>Bacillariaceae</taxon>
        <taxon>Cylindrotheca</taxon>
    </lineage>
</organism>